<organism evidence="1 2">
    <name type="scientific">Mycobacteroides franklinii</name>
    <dbReference type="NCBI Taxonomy" id="948102"/>
    <lineage>
        <taxon>Bacteria</taxon>
        <taxon>Bacillati</taxon>
        <taxon>Actinomycetota</taxon>
        <taxon>Actinomycetes</taxon>
        <taxon>Mycobacteriales</taxon>
        <taxon>Mycobacteriaceae</taxon>
        <taxon>Mycobacteroides</taxon>
    </lineage>
</organism>
<accession>A0A4R8R9S6</accession>
<reference evidence="1 2" key="1">
    <citation type="journal article" date="2019" name="Sci. Rep.">
        <title>Extended insight into the Mycobacterium chelonae-abscessus complex through whole genome sequencing of Mycobacterium salmoniphilum outbreak and Mycobacterium salmoniphilum-like strains.</title>
        <authorList>
            <person name="Behra P.R.K."/>
            <person name="Das S."/>
            <person name="Pettersson B.M.F."/>
            <person name="Shirreff L."/>
            <person name="DuCote T."/>
            <person name="Jacobsson K.G."/>
            <person name="Ennis D.G."/>
            <person name="Kirsebom L.A."/>
        </authorList>
    </citation>
    <scope>NUCLEOTIDE SEQUENCE [LARGE SCALE GENOMIC DNA]</scope>
    <source>
        <strain evidence="1 2">CCUG 63697</strain>
    </source>
</reference>
<dbReference type="EMBL" id="PECC01000026">
    <property type="protein sequence ID" value="TDZ52944.1"/>
    <property type="molecule type" value="Genomic_DNA"/>
</dbReference>
<gene>
    <name evidence="1" type="ORF">CCUG63697_01430</name>
</gene>
<proteinExistence type="predicted"/>
<protein>
    <submittedName>
        <fullName evidence="1">Uncharacterized protein</fullName>
    </submittedName>
</protein>
<dbReference type="AlphaFoldDB" id="A0A4R8R9S6"/>
<evidence type="ECO:0000313" key="1">
    <source>
        <dbReference type="EMBL" id="TDZ52944.1"/>
    </source>
</evidence>
<name>A0A4R8R9S6_9MYCO</name>
<dbReference type="Proteomes" id="UP000295165">
    <property type="component" value="Unassembled WGS sequence"/>
</dbReference>
<evidence type="ECO:0000313" key="2">
    <source>
        <dbReference type="Proteomes" id="UP000295165"/>
    </source>
</evidence>
<comment type="caution">
    <text evidence="1">The sequence shown here is derived from an EMBL/GenBank/DDBJ whole genome shotgun (WGS) entry which is preliminary data.</text>
</comment>
<keyword evidence="2" id="KW-1185">Reference proteome</keyword>
<sequence length="75" mass="8798">MIGQDAPVRIHHQILPIGQQLASLLMRRRTEQAAGRRIALDMWRETGPDYVFTDELGRFVEPRTCCEHWKMLYTS</sequence>